<comment type="caution">
    <text evidence="2">The sequence shown here is derived from an EMBL/GenBank/DDBJ whole genome shotgun (WGS) entry which is preliminary data.</text>
</comment>
<dbReference type="AlphaFoldDB" id="A0A2M7INU6"/>
<name>A0A2M7INU6_9BACT</name>
<comment type="similarity">
    <text evidence="1">Belongs to the UPF0235 family.</text>
</comment>
<evidence type="ECO:0000313" key="2">
    <source>
        <dbReference type="EMBL" id="PIW96948.1"/>
    </source>
</evidence>
<protein>
    <submittedName>
        <fullName evidence="2">Uncharacterized protein</fullName>
    </submittedName>
</protein>
<gene>
    <name evidence="2" type="ORF">COZ82_02255</name>
</gene>
<reference evidence="3" key="1">
    <citation type="submission" date="2017-09" db="EMBL/GenBank/DDBJ databases">
        <title>Depth-based differentiation of microbial function through sediment-hosted aquifers and enrichment of novel symbionts in the deep terrestrial subsurface.</title>
        <authorList>
            <person name="Probst A.J."/>
            <person name="Ladd B."/>
            <person name="Jarett J.K."/>
            <person name="Geller-Mcgrath D.E."/>
            <person name="Sieber C.M.K."/>
            <person name="Emerson J.B."/>
            <person name="Anantharaman K."/>
            <person name="Thomas B.C."/>
            <person name="Malmstrom R."/>
            <person name="Stieglmeier M."/>
            <person name="Klingl A."/>
            <person name="Woyke T."/>
            <person name="Ryan C.M."/>
            <person name="Banfield J.F."/>
        </authorList>
    </citation>
    <scope>NUCLEOTIDE SEQUENCE [LARGE SCALE GENOMIC DNA]</scope>
</reference>
<proteinExistence type="inferred from homology"/>
<dbReference type="SUPFAM" id="SSF69786">
    <property type="entry name" value="YggU-like"/>
    <property type="match status" value="1"/>
</dbReference>
<dbReference type="InterPro" id="IPR036591">
    <property type="entry name" value="YggU-like_sf"/>
</dbReference>
<dbReference type="Gene3D" id="3.30.1200.10">
    <property type="entry name" value="YggU-like"/>
    <property type="match status" value="1"/>
</dbReference>
<dbReference type="NCBIfam" id="TIGR00251">
    <property type="entry name" value="DUF167 family protein"/>
    <property type="match status" value="1"/>
</dbReference>
<organism evidence="2 3">
    <name type="scientific">Candidatus Kaiserbacteria bacterium CG_4_8_14_3_um_filter_38_9</name>
    <dbReference type="NCBI Taxonomy" id="1974599"/>
    <lineage>
        <taxon>Bacteria</taxon>
        <taxon>Candidatus Kaiseribacteriota</taxon>
    </lineage>
</organism>
<evidence type="ECO:0000256" key="1">
    <source>
        <dbReference type="ARBA" id="ARBA00010364"/>
    </source>
</evidence>
<dbReference type="Proteomes" id="UP000230837">
    <property type="component" value="Unassembled WGS sequence"/>
</dbReference>
<evidence type="ECO:0000313" key="3">
    <source>
        <dbReference type="Proteomes" id="UP000230837"/>
    </source>
</evidence>
<dbReference type="InterPro" id="IPR003746">
    <property type="entry name" value="DUF167"/>
</dbReference>
<dbReference type="Pfam" id="PF02594">
    <property type="entry name" value="DUF167"/>
    <property type="match status" value="1"/>
</dbReference>
<dbReference type="EMBL" id="PFHR01000121">
    <property type="protein sequence ID" value="PIW96948.1"/>
    <property type="molecule type" value="Genomic_DNA"/>
</dbReference>
<sequence length="74" mass="8679">MYVRVHIYADNRKEVIKEIGKNSFEIKLKVPAEHNLANNRMREILARWYNTEVGKVRIITGHHSPRKVVDVLLA</sequence>
<accession>A0A2M7INU6</accession>
<dbReference type="SMART" id="SM01152">
    <property type="entry name" value="DUF167"/>
    <property type="match status" value="1"/>
</dbReference>